<dbReference type="EMBL" id="CP000927">
    <property type="protein sequence ID" value="ABZ72186.1"/>
    <property type="molecule type" value="Genomic_DNA"/>
</dbReference>
<dbReference type="OrthoDB" id="7191110at2"/>
<feature type="transmembrane region" description="Helical" evidence="1">
    <location>
        <begin position="56"/>
        <end position="75"/>
    </location>
</feature>
<evidence type="ECO:0000259" key="2">
    <source>
        <dbReference type="Pfam" id="PF07835"/>
    </source>
</evidence>
<accession>B0T1J7</accession>
<name>B0T1J7_CAUSK</name>
<protein>
    <recommendedName>
        <fullName evidence="2">Cytochrome c oxidase subunit IV bacterial aa3 type domain-containing protein</fullName>
    </recommendedName>
</protein>
<keyword evidence="1" id="KW-0812">Transmembrane</keyword>
<reference evidence="3" key="1">
    <citation type="submission" date="2008-01" db="EMBL/GenBank/DDBJ databases">
        <title>Complete sequence of chromosome of Caulobacter sp. K31.</title>
        <authorList>
            <consortium name="US DOE Joint Genome Institute"/>
            <person name="Copeland A."/>
            <person name="Lucas S."/>
            <person name="Lapidus A."/>
            <person name="Barry K."/>
            <person name="Glavina del Rio T."/>
            <person name="Dalin E."/>
            <person name="Tice H."/>
            <person name="Pitluck S."/>
            <person name="Bruce D."/>
            <person name="Goodwin L."/>
            <person name="Thompson L.S."/>
            <person name="Brettin T."/>
            <person name="Detter J.C."/>
            <person name="Han C."/>
            <person name="Schmutz J."/>
            <person name="Larimer F."/>
            <person name="Land M."/>
            <person name="Hauser L."/>
            <person name="Kyrpides N."/>
            <person name="Kim E."/>
            <person name="Stephens C."/>
            <person name="Richardson P."/>
        </authorList>
    </citation>
    <scope>NUCLEOTIDE SEQUENCE [LARGE SCALE GENOMIC DNA]</scope>
    <source>
        <strain evidence="3">K31</strain>
    </source>
</reference>
<sequence>MPADIRDADFNDTGKTDLLAHEQTYHGFSILLRWCMLGLATLITTLTLWFASPAGFWGGLITGIVVFAVGYAILVRHEEKQPLNLWVEGR</sequence>
<keyword evidence="1" id="KW-0472">Membrane</keyword>
<proteinExistence type="predicted"/>
<gene>
    <name evidence="3" type="ordered locus">Caul_3059</name>
</gene>
<dbReference type="InterPro" id="IPR012422">
    <property type="entry name" value="Cyt_c_oxidase_su4_bac-aa3"/>
</dbReference>
<dbReference type="STRING" id="366602.Caul_3059"/>
<evidence type="ECO:0000313" key="3">
    <source>
        <dbReference type="EMBL" id="ABZ72186.1"/>
    </source>
</evidence>
<dbReference type="AlphaFoldDB" id="B0T1J7"/>
<feature type="domain" description="Cytochrome c oxidase subunit IV bacterial aa3 type" evidence="2">
    <location>
        <begin position="17"/>
        <end position="50"/>
    </location>
</feature>
<dbReference type="KEGG" id="cak:Caul_3059"/>
<organism evidence="3">
    <name type="scientific">Caulobacter sp. (strain K31)</name>
    <dbReference type="NCBI Taxonomy" id="366602"/>
    <lineage>
        <taxon>Bacteria</taxon>
        <taxon>Pseudomonadati</taxon>
        <taxon>Pseudomonadota</taxon>
        <taxon>Alphaproteobacteria</taxon>
        <taxon>Caulobacterales</taxon>
        <taxon>Caulobacteraceae</taxon>
        <taxon>Caulobacter</taxon>
    </lineage>
</organism>
<keyword evidence="1" id="KW-1133">Transmembrane helix</keyword>
<evidence type="ECO:0000256" key="1">
    <source>
        <dbReference type="SAM" id="Phobius"/>
    </source>
</evidence>
<feature type="transmembrane region" description="Helical" evidence="1">
    <location>
        <begin position="31"/>
        <end position="50"/>
    </location>
</feature>
<dbReference type="Pfam" id="PF07835">
    <property type="entry name" value="COX4_pro_2"/>
    <property type="match status" value="1"/>
</dbReference>
<dbReference type="HOGENOM" id="CLU_183586_0_0_5"/>